<proteinExistence type="predicted"/>
<dbReference type="InterPro" id="IPR057754">
    <property type="entry name" value="PI4-kinase_beta/PIK1_cat"/>
</dbReference>
<reference evidence="8 9" key="2">
    <citation type="journal article" date="2007" name="BMC Biol.">
        <title>A 100%-complete sequence reveals unusually simple genomic features in the hot-spring red alga Cyanidioschyzon merolae.</title>
        <authorList>
            <person name="Nozaki H."/>
            <person name="Takano H."/>
            <person name="Misumi O."/>
            <person name="Terasawa K."/>
            <person name="Matsuzaki M."/>
            <person name="Maruyama S."/>
            <person name="Nishida K."/>
            <person name="Yagisawa F."/>
            <person name="Yoshida Y."/>
            <person name="Fujiwara T."/>
            <person name="Takio S."/>
            <person name="Tamura K."/>
            <person name="Chung S.J."/>
            <person name="Nakamura S."/>
            <person name="Kuroiwa H."/>
            <person name="Tanaka K."/>
            <person name="Sato N."/>
            <person name="Kuroiwa T."/>
        </authorList>
    </citation>
    <scope>NUCLEOTIDE SEQUENCE [LARGE SCALE GENOMIC DNA]</scope>
    <source>
        <strain evidence="8 9">10D</strain>
    </source>
</reference>
<feature type="compositionally biased region" description="Basic and acidic residues" evidence="5">
    <location>
        <begin position="102"/>
        <end position="114"/>
    </location>
</feature>
<feature type="compositionally biased region" description="Polar residues" evidence="5">
    <location>
        <begin position="118"/>
        <end position="129"/>
    </location>
</feature>
<evidence type="ECO:0000259" key="6">
    <source>
        <dbReference type="PROSITE" id="PS50290"/>
    </source>
</evidence>
<evidence type="ECO:0000256" key="4">
    <source>
        <dbReference type="ARBA" id="ARBA00022777"/>
    </source>
</evidence>
<keyword evidence="9" id="KW-1185">Reference proteome</keyword>
<dbReference type="OrthoDB" id="10264149at2759"/>
<feature type="compositionally biased region" description="Basic and acidic residues" evidence="5">
    <location>
        <begin position="358"/>
        <end position="367"/>
    </location>
</feature>
<dbReference type="EMBL" id="AP006491">
    <property type="protein sequence ID" value="BAM80012.1"/>
    <property type="molecule type" value="Genomic_DNA"/>
</dbReference>
<dbReference type="eggNOG" id="KOG0903">
    <property type="taxonomic scope" value="Eukaryota"/>
</dbReference>
<feature type="domain" description="PIK helical" evidence="7">
    <location>
        <begin position="63"/>
        <end position="247"/>
    </location>
</feature>
<dbReference type="InterPro" id="IPR000403">
    <property type="entry name" value="PI3/4_kinase_cat_dom"/>
</dbReference>
<feature type="region of interest" description="Disordered" evidence="5">
    <location>
        <begin position="1"/>
        <end position="38"/>
    </location>
</feature>
<organism evidence="8 9">
    <name type="scientific">Cyanidioschyzon merolae (strain NIES-3377 / 10D)</name>
    <name type="common">Unicellular red alga</name>
    <dbReference type="NCBI Taxonomy" id="280699"/>
    <lineage>
        <taxon>Eukaryota</taxon>
        <taxon>Rhodophyta</taxon>
        <taxon>Bangiophyceae</taxon>
        <taxon>Cyanidiales</taxon>
        <taxon>Cyanidiaceae</taxon>
        <taxon>Cyanidioschyzon</taxon>
    </lineage>
</organism>
<dbReference type="RefSeq" id="XP_005536298.1">
    <property type="nucleotide sequence ID" value="XM_005536241.1"/>
</dbReference>
<dbReference type="GO" id="GO:0005737">
    <property type="term" value="C:cytoplasm"/>
    <property type="evidence" value="ECO:0007669"/>
    <property type="project" value="TreeGrafter"/>
</dbReference>
<reference evidence="8 9" key="1">
    <citation type="journal article" date="2004" name="Nature">
        <title>Genome sequence of the ultrasmall unicellular red alga Cyanidioschyzon merolae 10D.</title>
        <authorList>
            <person name="Matsuzaki M."/>
            <person name="Misumi O."/>
            <person name="Shin-i T."/>
            <person name="Maruyama S."/>
            <person name="Takahara M."/>
            <person name="Miyagishima S."/>
            <person name="Mori T."/>
            <person name="Nishida K."/>
            <person name="Yagisawa F."/>
            <person name="Nishida K."/>
            <person name="Yoshida Y."/>
            <person name="Nishimura Y."/>
            <person name="Nakao S."/>
            <person name="Kobayashi T."/>
            <person name="Momoyama Y."/>
            <person name="Higashiyama T."/>
            <person name="Minoda A."/>
            <person name="Sano M."/>
            <person name="Nomoto H."/>
            <person name="Oishi K."/>
            <person name="Hayashi H."/>
            <person name="Ohta F."/>
            <person name="Nishizaka S."/>
            <person name="Haga S."/>
            <person name="Miura S."/>
            <person name="Morishita T."/>
            <person name="Kabeya Y."/>
            <person name="Terasawa K."/>
            <person name="Suzuki Y."/>
            <person name="Ishii Y."/>
            <person name="Asakawa S."/>
            <person name="Takano H."/>
            <person name="Ohta N."/>
            <person name="Kuroiwa H."/>
            <person name="Tanaka K."/>
            <person name="Shimizu N."/>
            <person name="Sugano S."/>
            <person name="Sato N."/>
            <person name="Nozaki H."/>
            <person name="Ogasawara N."/>
            <person name="Kohara Y."/>
            <person name="Kuroiwa T."/>
        </authorList>
    </citation>
    <scope>NUCLEOTIDE SEQUENCE [LARGE SCALE GENOMIC DNA]</scope>
    <source>
        <strain evidence="8 9">10D</strain>
    </source>
</reference>
<evidence type="ECO:0000256" key="3">
    <source>
        <dbReference type="ARBA" id="ARBA00022679"/>
    </source>
</evidence>
<dbReference type="InterPro" id="IPR001263">
    <property type="entry name" value="PI3K_accessory_dom"/>
</dbReference>
<feature type="compositionally biased region" description="Polar residues" evidence="5">
    <location>
        <begin position="81"/>
        <end position="91"/>
    </location>
</feature>
<dbReference type="GO" id="GO:0004430">
    <property type="term" value="F:1-phosphatidylinositol 4-kinase activity"/>
    <property type="evidence" value="ECO:0007669"/>
    <property type="project" value="UniProtKB-EC"/>
</dbReference>
<dbReference type="GO" id="GO:0016020">
    <property type="term" value="C:membrane"/>
    <property type="evidence" value="ECO:0007669"/>
    <property type="project" value="TreeGrafter"/>
</dbReference>
<dbReference type="EC" id="2.7.1.67" evidence="2"/>
<evidence type="ECO:0000313" key="9">
    <source>
        <dbReference type="Proteomes" id="UP000007014"/>
    </source>
</evidence>
<feature type="region of interest" description="Disordered" evidence="5">
    <location>
        <begin position="773"/>
        <end position="803"/>
    </location>
</feature>
<dbReference type="InterPro" id="IPR016024">
    <property type="entry name" value="ARM-type_fold"/>
</dbReference>
<dbReference type="Gene3D" id="3.30.1010.10">
    <property type="entry name" value="Phosphatidylinositol 3-kinase Catalytic Subunit, Chain A, domain 4"/>
    <property type="match status" value="1"/>
</dbReference>
<evidence type="ECO:0000256" key="5">
    <source>
        <dbReference type="SAM" id="MobiDB-lite"/>
    </source>
</evidence>
<name>M1VC27_CYAM1</name>
<dbReference type="AlphaFoldDB" id="M1VC27"/>
<dbReference type="GO" id="GO:0046854">
    <property type="term" value="P:phosphatidylinositol phosphate biosynthetic process"/>
    <property type="evidence" value="ECO:0007669"/>
    <property type="project" value="InterPro"/>
</dbReference>
<dbReference type="PROSITE" id="PS50290">
    <property type="entry name" value="PI3_4_KINASE_3"/>
    <property type="match status" value="1"/>
</dbReference>
<dbReference type="SUPFAM" id="SSF56112">
    <property type="entry name" value="Protein kinase-like (PK-like)"/>
    <property type="match status" value="1"/>
</dbReference>
<comment type="catalytic activity">
    <reaction evidence="1">
        <text>a 1,2-diacyl-sn-glycero-3-phospho-(1D-myo-inositol) + ATP = a 1,2-diacyl-sn-glycero-3-phospho-(1D-myo-inositol 4-phosphate) + ADP + H(+)</text>
        <dbReference type="Rhea" id="RHEA:19877"/>
        <dbReference type="ChEBI" id="CHEBI:15378"/>
        <dbReference type="ChEBI" id="CHEBI:30616"/>
        <dbReference type="ChEBI" id="CHEBI:57880"/>
        <dbReference type="ChEBI" id="CHEBI:58178"/>
        <dbReference type="ChEBI" id="CHEBI:456216"/>
        <dbReference type="EC" id="2.7.1.67"/>
    </reaction>
</comment>
<feature type="compositionally biased region" description="Basic and acidic residues" evidence="5">
    <location>
        <begin position="638"/>
        <end position="650"/>
    </location>
</feature>
<dbReference type="CDD" id="cd05168">
    <property type="entry name" value="PI4Kc_III_beta"/>
    <property type="match status" value="1"/>
</dbReference>
<feature type="region of interest" description="Disordered" evidence="5">
    <location>
        <begin position="69"/>
        <end position="129"/>
    </location>
</feature>
<dbReference type="HOGENOM" id="CLU_002446_2_0_1"/>
<dbReference type="FunFam" id="1.10.1070.11:FF:000016">
    <property type="entry name" value="PIK1p Phosphatidylinositol 4-kinase"/>
    <property type="match status" value="1"/>
</dbReference>
<dbReference type="SUPFAM" id="SSF48371">
    <property type="entry name" value="ARM repeat"/>
    <property type="match status" value="1"/>
</dbReference>
<dbReference type="Gramene" id="CMI125CT">
    <property type="protein sequence ID" value="CMI125CT"/>
    <property type="gene ID" value="CMI125C"/>
</dbReference>
<dbReference type="OMA" id="YEESFAY"/>
<dbReference type="Proteomes" id="UP000007014">
    <property type="component" value="Chromosome 9"/>
</dbReference>
<dbReference type="InterPro" id="IPR011009">
    <property type="entry name" value="Kinase-like_dom_sf"/>
</dbReference>
<dbReference type="Gene3D" id="1.25.40.70">
    <property type="entry name" value="Phosphatidylinositol 3-kinase, accessory domain (PIK)"/>
    <property type="match status" value="1"/>
</dbReference>
<dbReference type="PROSITE" id="PS00915">
    <property type="entry name" value="PI3_4_KINASE_1"/>
    <property type="match status" value="1"/>
</dbReference>
<feature type="region of interest" description="Disordered" evidence="5">
    <location>
        <begin position="312"/>
        <end position="380"/>
    </location>
</feature>
<dbReference type="Pfam" id="PF21245">
    <property type="entry name" value="PI4KB-PIK1_PIK"/>
    <property type="match status" value="1"/>
</dbReference>
<dbReference type="InterPro" id="IPR036940">
    <property type="entry name" value="PI3/4_kinase_cat_sf"/>
</dbReference>
<dbReference type="PANTHER" id="PTHR10048:SF22">
    <property type="entry name" value="PHOSPHATIDYLINOSITOL 4-KINASE BETA"/>
    <property type="match status" value="1"/>
</dbReference>
<dbReference type="PROSITE" id="PS51545">
    <property type="entry name" value="PIK_HELICAL"/>
    <property type="match status" value="1"/>
</dbReference>
<feature type="region of interest" description="Disordered" evidence="5">
    <location>
        <begin position="638"/>
        <end position="690"/>
    </location>
</feature>
<evidence type="ECO:0000313" key="8">
    <source>
        <dbReference type="EMBL" id="BAM80012.1"/>
    </source>
</evidence>
<protein>
    <recommendedName>
        <fullName evidence="2">1-phosphatidylinositol 4-kinase</fullName>
        <ecNumber evidence="2">2.7.1.67</ecNumber>
    </recommendedName>
</protein>
<keyword evidence="4" id="KW-0418">Kinase</keyword>
<dbReference type="InterPro" id="IPR018936">
    <property type="entry name" value="PI3/4_kinase_CS"/>
</dbReference>
<dbReference type="KEGG" id="cme:CYME_CMI125C"/>
<dbReference type="InterPro" id="IPR015433">
    <property type="entry name" value="PI3/4_kinase"/>
</dbReference>
<evidence type="ECO:0000256" key="1">
    <source>
        <dbReference type="ARBA" id="ARBA00001686"/>
    </source>
</evidence>
<feature type="region of interest" description="Disordered" evidence="5">
    <location>
        <begin position="414"/>
        <end position="445"/>
    </location>
</feature>
<dbReference type="Gene3D" id="1.10.1070.11">
    <property type="entry name" value="Phosphatidylinositol 3-/4-kinase, catalytic domain"/>
    <property type="match status" value="1"/>
</dbReference>
<dbReference type="InterPro" id="IPR042236">
    <property type="entry name" value="PI3K_accessory_sf"/>
</dbReference>
<dbReference type="GeneID" id="16993751"/>
<evidence type="ECO:0000259" key="7">
    <source>
        <dbReference type="PROSITE" id="PS51545"/>
    </source>
</evidence>
<dbReference type="PANTHER" id="PTHR10048">
    <property type="entry name" value="PHOSPHATIDYLINOSITOL KINASE"/>
    <property type="match status" value="1"/>
</dbReference>
<dbReference type="GO" id="GO:0048015">
    <property type="term" value="P:phosphatidylinositol-mediated signaling"/>
    <property type="evidence" value="ECO:0007669"/>
    <property type="project" value="TreeGrafter"/>
</dbReference>
<dbReference type="InterPro" id="IPR049160">
    <property type="entry name" value="PI4KB-PIK1_PIK"/>
</dbReference>
<sequence>MASLEKGPARSSAHQVRAAEPQTGGAACPLASGRAEGQEMRASEIATLVETLLQQVLEQATARLELSTARTHEPHAPEPLVSTNGLHSQAASDGLESPSRTRSKETRDSEEGFAYREPSTSIPTPNRSTDLSTSWLLRLFRSDFFDAWMAVTYLYRYRLVRGVFDYICNELYSLDMEDVELYLPQLCNLLVFHARETSALEKFIMDKCAESMHFALQVYWFLQAASEDTRHRSMLKRCQLLRTRCETAAVNGYASTMLVGSPPATVELLGYDFTPVRLEDASCTRRATRCQANDGANTSASLFAMQDGMNQNAMHLHSGGSRRSSRHRRVHSLDLRAKQRTSRRSSLDTRTETSWLAETERLQHESDDAQSEGTAASADAFNESHDEAAGWPWTDVRALAESAIGMAADRLCRSAPHSPTAMPASRETSPRSLPQGSPSSQWPPSALEHTRLLAAKQERFDYFNDMLYFFRSLVRISLDLRAISPSKRERILRSRLEDLSELIYRRIAGFEGRPSRLGAQDIEVSAAMVAPRCPRAALRSIHLPLSRSNESVLRLLRIASIECVILSSKDRVPFMVYAEVLETNMKCSDRNIFCQHLASEDRLREMEALLYTASPARAILPDEKSFAPVEIVRLEEIAPHTSDSQEEHASACRTESLAHDATQASDADDEEGTPEDNAAQHSPNRPPVYAVPSRLLPRYAHRLASADLGTGLGGNGSASLTITSYSDLVGASGAHLQRARSLSSGTLRRLQHTTHPDTEAAVASDSCLATETNTVNNNQRHPGTDPEAATAARASSGPNTHRVDLQELQRKLVREAIAEKMLEKYGASRHRTSDTHTASAGNRPTIRASGFMHAAAHVPRGVNFREQMKAPLDEASERRAREATLLSVYGEMWAWKEARVRLASPFGHLPTWRLASFIVKAGDDLRQEQLAVQLIEQMLRIFEEESLPLWLRPFTIVCLGNNAGLVETIPDAVSVHALKKRTPNFISLREYFERAYGAPPSPALAKAVRNFTESMAGYSLVTYLFQVRDRHNGNIMLAASGHVIHIDFGFMLGNSPGSIRFEAAPFKLSPEYLQVMGDVQSETFCYFRELFVSGFLACRKHHEKLTTLIEIMLEGTRLPCMAGGMAVVDGLRQRLMLSLPERECIRAVLDLIDESIDNWRTRQYDRFQFYSNGIL</sequence>
<dbReference type="SMART" id="SM00146">
    <property type="entry name" value="PI3Kc"/>
    <property type="match status" value="1"/>
</dbReference>
<gene>
    <name evidence="8" type="ORF">CYME_CMI125C</name>
</gene>
<feature type="compositionally biased region" description="Low complexity" evidence="5">
    <location>
        <begin position="432"/>
        <end position="445"/>
    </location>
</feature>
<accession>M1VC27</accession>
<keyword evidence="3" id="KW-0808">Transferase</keyword>
<dbReference type="STRING" id="280699.M1VC27"/>
<dbReference type="Pfam" id="PF00454">
    <property type="entry name" value="PI3_PI4_kinase"/>
    <property type="match status" value="1"/>
</dbReference>
<feature type="domain" description="PI3K/PI4K catalytic" evidence="6">
    <location>
        <begin position="894"/>
        <end position="1160"/>
    </location>
</feature>
<evidence type="ECO:0000256" key="2">
    <source>
        <dbReference type="ARBA" id="ARBA00012169"/>
    </source>
</evidence>